<protein>
    <submittedName>
        <fullName evidence="2">Uncharacterized protein</fullName>
    </submittedName>
</protein>
<dbReference type="EMBL" id="JAATHJ010000016">
    <property type="protein sequence ID" value="NJP38072.1"/>
    <property type="molecule type" value="Genomic_DNA"/>
</dbReference>
<dbReference type="Proteomes" id="UP000752012">
    <property type="component" value="Unassembled WGS sequence"/>
</dbReference>
<name>A0A969PYV0_9BACI</name>
<dbReference type="AlphaFoldDB" id="A0A969PYV0"/>
<evidence type="ECO:0000256" key="1">
    <source>
        <dbReference type="SAM" id="Phobius"/>
    </source>
</evidence>
<proteinExistence type="predicted"/>
<keyword evidence="1" id="KW-1133">Transmembrane helix</keyword>
<keyword evidence="3" id="KW-1185">Reference proteome</keyword>
<evidence type="ECO:0000313" key="2">
    <source>
        <dbReference type="EMBL" id="NJP38072.1"/>
    </source>
</evidence>
<dbReference type="RefSeq" id="WP_168007199.1">
    <property type="nucleotide sequence ID" value="NZ_JAATHJ010000016.1"/>
</dbReference>
<reference evidence="2 3" key="1">
    <citation type="submission" date="2020-03" db="EMBL/GenBank/DDBJ databases">
        <title>Assessment of the enzymatic potential of alkaline-tolerant lipase obtained from Bacillus luteus H11 (technogenic soil) for the bioremediation of saline soils contaminated with petroleum substances.</title>
        <authorList>
            <person name="Kalwasinska A."/>
        </authorList>
    </citation>
    <scope>NUCLEOTIDE SEQUENCE [LARGE SCALE GENOMIC DNA]</scope>
    <source>
        <strain evidence="2 3">H11</strain>
    </source>
</reference>
<accession>A0A969PYV0</accession>
<comment type="caution">
    <text evidence="2">The sequence shown here is derived from an EMBL/GenBank/DDBJ whole genome shotgun (WGS) entry which is preliminary data.</text>
</comment>
<organism evidence="2 3">
    <name type="scientific">Alkalicoccus luteus</name>
    <dbReference type="NCBI Taxonomy" id="1237094"/>
    <lineage>
        <taxon>Bacteria</taxon>
        <taxon>Bacillati</taxon>
        <taxon>Bacillota</taxon>
        <taxon>Bacilli</taxon>
        <taxon>Bacillales</taxon>
        <taxon>Bacillaceae</taxon>
        <taxon>Alkalicoccus</taxon>
    </lineage>
</organism>
<feature type="transmembrane region" description="Helical" evidence="1">
    <location>
        <begin position="6"/>
        <end position="25"/>
    </location>
</feature>
<gene>
    <name evidence="2" type="ORF">HCN83_10810</name>
</gene>
<sequence>MYLPVFLILTAVILLLIAGVSWLLYRARLNRQVDAKDLLKIKKHRSREGPS</sequence>
<keyword evidence="1" id="KW-0472">Membrane</keyword>
<keyword evidence="1" id="KW-0812">Transmembrane</keyword>
<evidence type="ECO:0000313" key="3">
    <source>
        <dbReference type="Proteomes" id="UP000752012"/>
    </source>
</evidence>